<dbReference type="AlphaFoldDB" id="A0AAD5D6C6"/>
<feature type="non-terminal residue" evidence="1">
    <location>
        <position position="1"/>
    </location>
</feature>
<keyword evidence="2" id="KW-1185">Reference proteome</keyword>
<evidence type="ECO:0000313" key="2">
    <source>
        <dbReference type="Proteomes" id="UP001206925"/>
    </source>
</evidence>
<gene>
    <name evidence="1" type="ORF">M8C21_012772</name>
</gene>
<accession>A0AAD5D6C6</accession>
<organism evidence="1 2">
    <name type="scientific">Ambrosia artemisiifolia</name>
    <name type="common">Common ragweed</name>
    <dbReference type="NCBI Taxonomy" id="4212"/>
    <lineage>
        <taxon>Eukaryota</taxon>
        <taxon>Viridiplantae</taxon>
        <taxon>Streptophyta</taxon>
        <taxon>Embryophyta</taxon>
        <taxon>Tracheophyta</taxon>
        <taxon>Spermatophyta</taxon>
        <taxon>Magnoliopsida</taxon>
        <taxon>eudicotyledons</taxon>
        <taxon>Gunneridae</taxon>
        <taxon>Pentapetalae</taxon>
        <taxon>asterids</taxon>
        <taxon>campanulids</taxon>
        <taxon>Asterales</taxon>
        <taxon>Asteraceae</taxon>
        <taxon>Asteroideae</taxon>
        <taxon>Heliantheae alliance</taxon>
        <taxon>Heliantheae</taxon>
        <taxon>Ambrosia</taxon>
    </lineage>
</organism>
<proteinExistence type="predicted"/>
<reference evidence="1" key="1">
    <citation type="submission" date="2022-06" db="EMBL/GenBank/DDBJ databases">
        <title>Uncovering the hologenomic basis of an extraordinary plant invasion.</title>
        <authorList>
            <person name="Bieker V.C."/>
            <person name="Martin M.D."/>
            <person name="Gilbert T."/>
            <person name="Hodgins K."/>
            <person name="Battlay P."/>
            <person name="Petersen B."/>
            <person name="Wilson J."/>
        </authorList>
    </citation>
    <scope>NUCLEOTIDE SEQUENCE</scope>
    <source>
        <strain evidence="1">AA19_3_7</strain>
        <tissue evidence="1">Leaf</tissue>
    </source>
</reference>
<evidence type="ECO:0000313" key="1">
    <source>
        <dbReference type="EMBL" id="KAI7754668.1"/>
    </source>
</evidence>
<name>A0AAD5D6C6_AMBAR</name>
<dbReference type="EMBL" id="JAMZMK010002813">
    <property type="protein sequence ID" value="KAI7754668.1"/>
    <property type="molecule type" value="Genomic_DNA"/>
</dbReference>
<dbReference type="Proteomes" id="UP001206925">
    <property type="component" value="Unassembled WGS sequence"/>
</dbReference>
<protein>
    <submittedName>
        <fullName evidence="1">Uncharacterized protein</fullName>
    </submittedName>
</protein>
<sequence>PTIATSPHPLLFLTEPPSLSLSLKPKVLPNPCPTPTHRRLSSSLVPPLPYLLPPPLWDWILHNTKYALPATDIKQVKWAKTS</sequence>
<comment type="caution">
    <text evidence="1">The sequence shown here is derived from an EMBL/GenBank/DDBJ whole genome shotgun (WGS) entry which is preliminary data.</text>
</comment>